<keyword evidence="2" id="KW-1185">Reference proteome</keyword>
<accession>A0ACB8HWI5</accession>
<dbReference type="Proteomes" id="UP000829398">
    <property type="component" value="Chromosome 9"/>
</dbReference>
<gene>
    <name evidence="1" type="ORF">KPL71_026005</name>
</gene>
<sequence length="830" mass="93090">MADSEVLAAVKTLQTQFEGQTIAIHQTLQQYMSTVDSRLEDLRSQIQGSSSVLAASSGSAHRSSVVAEGHSGHTDLSPVLRSKDCVITVTKKDTTELAMAEPFEEMVTADISSLNALAGQVNPRSLRLIGEGYVFTLDLFVLPIEGPDVVLGIQWLQRLGRVSHQYAAMTMDFYWDGTPVSLRGNVTNSPSLITFNQFQALMHSTTVQNLFELQQLHSDQDGGPGDLELSISLPSPISHLLHKFHNLFHPPTGLPPHRFINHRIHLLSNTNPVNVRPYRYPHFQKTEMEKLIREMLEQGVIKPSHSPFSSPVLLVKKKDGTYRFCVDYRALNAVTIKDKFPIPTIDELLDELGGATIFSKLDLRAGYHQIRVHNRDTYKTTFRTHEGHYEFLVMPFGLTNAPSTFQATMNQIFATFLRKFVIVFFDDILVYSSSLADHVSHLEQVLSCLHSNCFFIKLSKCFFCQETVEYLGHLVSAEAVRADPQKIAAMVNWPPPTSLKQLRGFLGLTGYYRPTTAFEALKQAMVEAPVLRLPNFELDFIIETDASNVGIGAVLMQDNHPISYYSKKLGPKLQVASTYIKELHAIVEAVHKWRQYLLGRFFIIRTDHKSIKELLQQVIQTPDQQVYIRKLLGYHFKIEYKPGQANQAADALSRVHEDEPVEAPKRYSAYLPLVSGPTFDLLATLRLDNTTCPDLVLLHKRLAAAACLTCQQIKHSTQTPAGLLQPLPIPSLVWDEVTMDFITGLPPSRGLTTILVVVDRLTKSAHFGALSSQFSVVTAADLFANMVVKLHGFPSSIVSDRDPIFMSKFWKKLFELSGTSLRHNCVKMKP</sequence>
<protein>
    <submittedName>
        <fullName evidence="1">Uncharacterized protein</fullName>
    </submittedName>
</protein>
<organism evidence="1 2">
    <name type="scientific">Citrus sinensis</name>
    <name type="common">Sweet orange</name>
    <name type="synonym">Citrus aurantium var. sinensis</name>
    <dbReference type="NCBI Taxonomy" id="2711"/>
    <lineage>
        <taxon>Eukaryota</taxon>
        <taxon>Viridiplantae</taxon>
        <taxon>Streptophyta</taxon>
        <taxon>Embryophyta</taxon>
        <taxon>Tracheophyta</taxon>
        <taxon>Spermatophyta</taxon>
        <taxon>Magnoliopsida</taxon>
        <taxon>eudicotyledons</taxon>
        <taxon>Gunneridae</taxon>
        <taxon>Pentapetalae</taxon>
        <taxon>rosids</taxon>
        <taxon>malvids</taxon>
        <taxon>Sapindales</taxon>
        <taxon>Rutaceae</taxon>
        <taxon>Aurantioideae</taxon>
        <taxon>Citrus</taxon>
    </lineage>
</organism>
<reference evidence="2" key="1">
    <citation type="journal article" date="2023" name="Hortic. Res.">
        <title>A chromosome-level phased genome enabling allele-level studies in sweet orange: a case study on citrus Huanglongbing tolerance.</title>
        <authorList>
            <person name="Wu B."/>
            <person name="Yu Q."/>
            <person name="Deng Z."/>
            <person name="Duan Y."/>
            <person name="Luo F."/>
            <person name="Gmitter F. Jr."/>
        </authorList>
    </citation>
    <scope>NUCLEOTIDE SEQUENCE [LARGE SCALE GENOMIC DNA]</scope>
    <source>
        <strain evidence="2">cv. Valencia</strain>
    </source>
</reference>
<comment type="caution">
    <text evidence="1">The sequence shown here is derived from an EMBL/GenBank/DDBJ whole genome shotgun (WGS) entry which is preliminary data.</text>
</comment>
<evidence type="ECO:0000313" key="1">
    <source>
        <dbReference type="EMBL" id="KAH9679152.1"/>
    </source>
</evidence>
<evidence type="ECO:0000313" key="2">
    <source>
        <dbReference type="Proteomes" id="UP000829398"/>
    </source>
</evidence>
<name>A0ACB8HWI5_CITSI</name>
<dbReference type="EMBL" id="CM039178">
    <property type="protein sequence ID" value="KAH9679152.1"/>
    <property type="molecule type" value="Genomic_DNA"/>
</dbReference>
<proteinExistence type="predicted"/>